<protein>
    <recommendedName>
        <fullName evidence="4">Replication factor A C-terminal domain-containing protein</fullName>
    </recommendedName>
</protein>
<proteinExistence type="predicted"/>
<dbReference type="AlphaFoldDB" id="A0ABD3ELV9"/>
<keyword evidence="3" id="KW-1185">Reference proteome</keyword>
<feature type="compositionally biased region" description="Acidic residues" evidence="1">
    <location>
        <begin position="171"/>
        <end position="182"/>
    </location>
</feature>
<organism evidence="2 3">
    <name type="scientific">Castilleja foliolosa</name>
    <dbReference type="NCBI Taxonomy" id="1961234"/>
    <lineage>
        <taxon>Eukaryota</taxon>
        <taxon>Viridiplantae</taxon>
        <taxon>Streptophyta</taxon>
        <taxon>Embryophyta</taxon>
        <taxon>Tracheophyta</taxon>
        <taxon>Spermatophyta</taxon>
        <taxon>Magnoliopsida</taxon>
        <taxon>eudicotyledons</taxon>
        <taxon>Gunneridae</taxon>
        <taxon>Pentapetalae</taxon>
        <taxon>asterids</taxon>
        <taxon>lamiids</taxon>
        <taxon>Lamiales</taxon>
        <taxon>Orobanchaceae</taxon>
        <taxon>Pedicularideae</taxon>
        <taxon>Castillejinae</taxon>
        <taxon>Castilleja</taxon>
    </lineage>
</organism>
<name>A0ABD3ELV9_9LAMI</name>
<feature type="region of interest" description="Disordered" evidence="1">
    <location>
        <begin position="142"/>
        <end position="185"/>
    </location>
</feature>
<evidence type="ECO:0000313" key="2">
    <source>
        <dbReference type="EMBL" id="KAL3654742.1"/>
    </source>
</evidence>
<dbReference type="Gene3D" id="2.40.50.140">
    <property type="entry name" value="Nucleic acid-binding proteins"/>
    <property type="match status" value="1"/>
</dbReference>
<reference evidence="3" key="1">
    <citation type="journal article" date="2024" name="IScience">
        <title>Strigolactones Initiate the Formation of Haustorium-like Structures in Castilleja.</title>
        <authorList>
            <person name="Buerger M."/>
            <person name="Peterson D."/>
            <person name="Chory J."/>
        </authorList>
    </citation>
    <scope>NUCLEOTIDE SEQUENCE [LARGE SCALE GENOMIC DNA]</scope>
</reference>
<dbReference type="EMBL" id="JAVIJP010000003">
    <property type="protein sequence ID" value="KAL3654742.1"/>
    <property type="molecule type" value="Genomic_DNA"/>
</dbReference>
<feature type="compositionally biased region" description="Basic and acidic residues" evidence="1">
    <location>
        <begin position="148"/>
        <end position="167"/>
    </location>
</feature>
<dbReference type="Proteomes" id="UP001632038">
    <property type="component" value="Unassembled WGS sequence"/>
</dbReference>
<evidence type="ECO:0000256" key="1">
    <source>
        <dbReference type="SAM" id="MobiDB-lite"/>
    </source>
</evidence>
<dbReference type="InterPro" id="IPR012340">
    <property type="entry name" value="NA-bd_OB-fold"/>
</dbReference>
<gene>
    <name evidence="2" type="ORF">CASFOL_001477</name>
</gene>
<sequence length="214" mass="24545">MPRDPKNRRCFICGEENFSENFRYKIEVLVANSSGCANMLMWDGQWTTLIGKSTKYIKQLNEKSTRVIPQEIVHSLVDRRVLFEVKCPANKVNRDVPQFTVSRVVVDEEIFEMYAANYTPSKGSTTNCKNEVNVVDNVVCSRPSKGKQKNETDIEDGTNQRDGKDIVDSEQNLEDEKEDYADDVSLKDLKEKKSSGYDAKYTSKNKKLKVKHDK</sequence>
<dbReference type="SUPFAM" id="SSF50249">
    <property type="entry name" value="Nucleic acid-binding proteins"/>
    <property type="match status" value="1"/>
</dbReference>
<evidence type="ECO:0008006" key="4">
    <source>
        <dbReference type="Google" id="ProtNLM"/>
    </source>
</evidence>
<accession>A0ABD3ELV9</accession>
<comment type="caution">
    <text evidence="2">The sequence shown here is derived from an EMBL/GenBank/DDBJ whole genome shotgun (WGS) entry which is preliminary data.</text>
</comment>
<evidence type="ECO:0000313" key="3">
    <source>
        <dbReference type="Proteomes" id="UP001632038"/>
    </source>
</evidence>